<proteinExistence type="inferred from homology"/>
<dbReference type="InterPro" id="IPR038765">
    <property type="entry name" value="Papain-like_cys_pep_sf"/>
</dbReference>
<protein>
    <submittedName>
        <fullName evidence="2">Arylamine N-acetyltransferase</fullName>
    </submittedName>
</protein>
<dbReference type="EMBL" id="JAFBEC010000019">
    <property type="protein sequence ID" value="MBM7634914.1"/>
    <property type="molecule type" value="Genomic_DNA"/>
</dbReference>
<dbReference type="RefSeq" id="WP_204699669.1">
    <property type="nucleotide sequence ID" value="NZ_JAFBEC010000019.1"/>
</dbReference>
<evidence type="ECO:0000313" key="2">
    <source>
        <dbReference type="EMBL" id="MBM7634914.1"/>
    </source>
</evidence>
<dbReference type="SUPFAM" id="SSF54001">
    <property type="entry name" value="Cysteine proteinases"/>
    <property type="match status" value="1"/>
</dbReference>
<dbReference type="PANTHER" id="PTHR11786">
    <property type="entry name" value="N-HYDROXYARYLAMINE O-ACETYLTRANSFERASE"/>
    <property type="match status" value="1"/>
</dbReference>
<dbReference type="InterPro" id="IPR001447">
    <property type="entry name" value="Arylamine_N-AcTrfase"/>
</dbReference>
<dbReference type="PANTHER" id="PTHR11786:SF0">
    <property type="entry name" value="ARYLAMINE N-ACETYLTRANSFERASE 4-RELATED"/>
    <property type="match status" value="1"/>
</dbReference>
<dbReference type="InterPro" id="IPR053710">
    <property type="entry name" value="Arylamine_NAT_domain_sf"/>
</dbReference>
<organism evidence="2 3">
    <name type="scientific">Geomicrobium sediminis</name>
    <dbReference type="NCBI Taxonomy" id="1347788"/>
    <lineage>
        <taxon>Bacteria</taxon>
        <taxon>Bacillati</taxon>
        <taxon>Bacillota</taxon>
        <taxon>Bacilli</taxon>
        <taxon>Bacillales</taxon>
        <taxon>Geomicrobium</taxon>
    </lineage>
</organism>
<evidence type="ECO:0000256" key="1">
    <source>
        <dbReference type="ARBA" id="ARBA00006547"/>
    </source>
</evidence>
<keyword evidence="3" id="KW-1185">Reference proteome</keyword>
<evidence type="ECO:0000313" key="3">
    <source>
        <dbReference type="Proteomes" id="UP000741863"/>
    </source>
</evidence>
<comment type="similarity">
    <text evidence="1">Belongs to the arylamine N-acetyltransferase family.</text>
</comment>
<sequence>MWVLEYLRLLNVEQKQPSLPFLKKLMKRHRLVFPFENVSKLLIDQYEKNQIITVEEFLNRRKNYDMGGTCYTLNIQFARLLRELGYVVSYIRPGNEHLALLVGLADSKKVWYVDVGTTAPILAPLPLGIERQTPIFAGEKVHLRKGEEPHTFTYVRTIGGRQVSKKWAFRSDQRYTLDDLMQPIQQSFLENGPYMSCIRIDKWCEYKQRMLSLKNTVLTMRGGGSKTERSIKSLEEMKAVLQDTFHLPKLPVLEAVEQLEARGHFLIKKSANIQS</sequence>
<accession>A0ABS2PHK2</accession>
<gene>
    <name evidence="2" type="ORF">JOD17_004041</name>
</gene>
<dbReference type="Pfam" id="PF00797">
    <property type="entry name" value="Acetyltransf_2"/>
    <property type="match status" value="1"/>
</dbReference>
<dbReference type="Gene3D" id="3.30.2140.20">
    <property type="match status" value="1"/>
</dbReference>
<dbReference type="Proteomes" id="UP000741863">
    <property type="component" value="Unassembled WGS sequence"/>
</dbReference>
<reference evidence="2 3" key="1">
    <citation type="submission" date="2021-01" db="EMBL/GenBank/DDBJ databases">
        <title>Genomic Encyclopedia of Type Strains, Phase IV (KMG-IV): sequencing the most valuable type-strain genomes for metagenomic binning, comparative biology and taxonomic classification.</title>
        <authorList>
            <person name="Goeker M."/>
        </authorList>
    </citation>
    <scope>NUCLEOTIDE SEQUENCE [LARGE SCALE GENOMIC DNA]</scope>
    <source>
        <strain evidence="2 3">DSM 25540</strain>
    </source>
</reference>
<comment type="caution">
    <text evidence="2">The sequence shown here is derived from an EMBL/GenBank/DDBJ whole genome shotgun (WGS) entry which is preliminary data.</text>
</comment>
<name>A0ABS2PHK2_9BACL</name>